<dbReference type="Pfam" id="PF02383">
    <property type="entry name" value="Syja_N"/>
    <property type="match status" value="1"/>
</dbReference>
<dbReference type="STRING" id="857967.G0QW40"/>
<dbReference type="PANTHER" id="PTHR11200:SF275">
    <property type="entry name" value="LD06095P"/>
    <property type="match status" value="1"/>
</dbReference>
<dbReference type="InterPro" id="IPR002013">
    <property type="entry name" value="SAC_dom"/>
</dbReference>
<dbReference type="SUPFAM" id="SSF56219">
    <property type="entry name" value="DNase I-like"/>
    <property type="match status" value="1"/>
</dbReference>
<evidence type="ECO:0000256" key="3">
    <source>
        <dbReference type="ARBA" id="ARBA00013044"/>
    </source>
</evidence>
<dbReference type="EC" id="3.1.3.36" evidence="3"/>
<dbReference type="PANTHER" id="PTHR11200">
    <property type="entry name" value="INOSITOL 5-PHOSPHATASE"/>
    <property type="match status" value="1"/>
</dbReference>
<proteinExistence type="inferred from homology"/>
<evidence type="ECO:0000256" key="2">
    <source>
        <dbReference type="ARBA" id="ARBA00009678"/>
    </source>
</evidence>
<evidence type="ECO:0000259" key="5">
    <source>
        <dbReference type="PROSITE" id="PS50275"/>
    </source>
</evidence>
<dbReference type="InParanoid" id="G0QW40"/>
<keyword evidence="4" id="KW-0378">Hydrolase</keyword>
<dbReference type="SMART" id="SM00128">
    <property type="entry name" value="IPPc"/>
    <property type="match status" value="1"/>
</dbReference>
<dbReference type="GeneID" id="14906679"/>
<dbReference type="InterPro" id="IPR000300">
    <property type="entry name" value="IPPc"/>
</dbReference>
<dbReference type="eggNOG" id="KOG0565">
    <property type="taxonomic scope" value="Eukaryota"/>
</dbReference>
<organism evidence="6 7">
    <name type="scientific">Ichthyophthirius multifiliis</name>
    <name type="common">White spot disease agent</name>
    <name type="synonym">Ich</name>
    <dbReference type="NCBI Taxonomy" id="5932"/>
    <lineage>
        <taxon>Eukaryota</taxon>
        <taxon>Sar</taxon>
        <taxon>Alveolata</taxon>
        <taxon>Ciliophora</taxon>
        <taxon>Intramacronucleata</taxon>
        <taxon>Oligohymenophorea</taxon>
        <taxon>Hymenostomatida</taxon>
        <taxon>Ophryoglenina</taxon>
        <taxon>Ichthyophthirius</taxon>
    </lineage>
</organism>
<sequence>MNYLVLVKEVKVIPILNEKTTIFEISQCEFRPFYIHNTPNILKFQSLIENTLSSGGFFFSYKYPLSLSLQKQNENIQYDPDFLWNLNFLKPLMQQKIAQEWWIQLIQGFVYNSKDFPMYYTLISRRQIRRAGTLNAHRGANSDGFVANFVETELIISFGSLTASHLQIRGSVPVLWSRKGVSSTINKSQQMSTKSFLLHFEYLKKNYGQITCVNLMTNQQQNENQKDLFYKQFEFSWLENNEEISNHYAGYFESAKRFLNTSQKDAYRQQIYCIILGEDYDSQDNLQYQVELLQLIKKREIEYTKSHDIKLFLCTWNVNSFEPSDFKHNLLKIFNKNKQEAEIIIICLQELVELNSKNIMTSTNEKQLAIEKWISSIQYNLGDTLYFLVGQYNMVGIETIIFAHIKIKDYISNVEYDNVKSGFANKLGNKGSVVVRFNVFDTSVSFNANNISELMKYQVIQKYKEPPINFLPSYKFDKVSNEYDRSKKQRVPSWCDRILYQDNENENNNIAQDFKFYESIMSLKNSDHKPVVGLLQIQVKEINEDKKEQILHEILEQQENQTEYVFENFYHQNEEQNGKNSIQLQFI</sequence>
<dbReference type="InterPro" id="IPR036691">
    <property type="entry name" value="Endo/exonu/phosph_ase_sf"/>
</dbReference>
<gene>
    <name evidence="6" type="ORF">IMG5_129200</name>
</gene>
<comment type="similarity">
    <text evidence="1">Belongs to the synaptojanin family.</text>
</comment>
<dbReference type="GO" id="GO:0004439">
    <property type="term" value="F:phosphatidylinositol-4,5-bisphosphate 5-phosphatase activity"/>
    <property type="evidence" value="ECO:0007669"/>
    <property type="project" value="UniProtKB-EC"/>
</dbReference>
<feature type="domain" description="SAC" evidence="5">
    <location>
        <begin position="48"/>
        <end position="232"/>
    </location>
</feature>
<dbReference type="Proteomes" id="UP000008983">
    <property type="component" value="Unassembled WGS sequence"/>
</dbReference>
<comment type="similarity">
    <text evidence="2">In the central section; belongs to the inositol 1,4,5-trisphosphate 5-phosphatase family.</text>
</comment>
<keyword evidence="7" id="KW-1185">Reference proteome</keyword>
<evidence type="ECO:0000256" key="1">
    <source>
        <dbReference type="ARBA" id="ARBA00008943"/>
    </source>
</evidence>
<evidence type="ECO:0000256" key="4">
    <source>
        <dbReference type="ARBA" id="ARBA00022801"/>
    </source>
</evidence>
<dbReference type="RefSeq" id="XP_004032147.1">
    <property type="nucleotide sequence ID" value="XM_004032099.1"/>
</dbReference>
<dbReference type="Gene3D" id="3.60.10.10">
    <property type="entry name" value="Endonuclease/exonuclease/phosphatase"/>
    <property type="match status" value="2"/>
</dbReference>
<reference evidence="6 7" key="1">
    <citation type="submission" date="2011-07" db="EMBL/GenBank/DDBJ databases">
        <authorList>
            <person name="Coyne R."/>
            <person name="Brami D."/>
            <person name="Johnson J."/>
            <person name="Hostetler J."/>
            <person name="Hannick L."/>
            <person name="Clark T."/>
            <person name="Cassidy-Hanley D."/>
            <person name="Inman J."/>
        </authorList>
    </citation>
    <scope>NUCLEOTIDE SEQUENCE [LARGE SCALE GENOMIC DNA]</scope>
    <source>
        <strain evidence="6 7">G5</strain>
    </source>
</reference>
<dbReference type="eggNOG" id="KOG1889">
    <property type="taxonomic scope" value="Eukaryota"/>
</dbReference>
<dbReference type="AlphaFoldDB" id="G0QW40"/>
<accession>G0QW40</accession>
<dbReference type="PROSITE" id="PS50275">
    <property type="entry name" value="SAC"/>
    <property type="match status" value="1"/>
</dbReference>
<dbReference type="InterPro" id="IPR046985">
    <property type="entry name" value="IP5"/>
</dbReference>
<evidence type="ECO:0000313" key="7">
    <source>
        <dbReference type="Proteomes" id="UP000008983"/>
    </source>
</evidence>
<protein>
    <recommendedName>
        <fullName evidence="3">phosphoinositide 5-phosphatase</fullName>
        <ecNumber evidence="3">3.1.3.36</ecNumber>
    </recommendedName>
</protein>
<dbReference type="EMBL" id="GL983979">
    <property type="protein sequence ID" value="EGR30560.1"/>
    <property type="molecule type" value="Genomic_DNA"/>
</dbReference>
<dbReference type="OMA" id="LMTHEPA"/>
<evidence type="ECO:0000313" key="6">
    <source>
        <dbReference type="EMBL" id="EGR30560.1"/>
    </source>
</evidence>
<dbReference type="OrthoDB" id="410499at2759"/>
<dbReference type="Pfam" id="PF22669">
    <property type="entry name" value="Exo_endo_phos2"/>
    <property type="match status" value="2"/>
</dbReference>
<name>G0QW40_ICHMU</name>
<dbReference type="GO" id="GO:0046856">
    <property type="term" value="P:phosphatidylinositol dephosphorylation"/>
    <property type="evidence" value="ECO:0007669"/>
    <property type="project" value="InterPro"/>
</dbReference>